<feature type="transmembrane region" description="Helical" evidence="1">
    <location>
        <begin position="269"/>
        <end position="289"/>
    </location>
</feature>
<accession>A0A7U3NME4</accession>
<feature type="transmembrane region" description="Helical" evidence="1">
    <location>
        <begin position="204"/>
        <end position="224"/>
    </location>
</feature>
<gene>
    <name evidence="2" type="ORF">IM676_12585</name>
</gene>
<proteinExistence type="predicted"/>
<dbReference type="AlphaFoldDB" id="A0A7U3NME4"/>
<organism evidence="2 3">
    <name type="scientific">Anabaenopsis elenkinii CCIBt3563</name>
    <dbReference type="NCBI Taxonomy" id="2779889"/>
    <lineage>
        <taxon>Bacteria</taxon>
        <taxon>Bacillati</taxon>
        <taxon>Cyanobacteriota</taxon>
        <taxon>Cyanophyceae</taxon>
        <taxon>Nostocales</taxon>
        <taxon>Nodulariaceae</taxon>
        <taxon>Anabaenopsis</taxon>
    </lineage>
</organism>
<evidence type="ECO:0000313" key="2">
    <source>
        <dbReference type="EMBL" id="QOV21578.1"/>
    </source>
</evidence>
<protein>
    <submittedName>
        <fullName evidence="2">EpsG family protein</fullName>
    </submittedName>
</protein>
<keyword evidence="3" id="KW-1185">Reference proteome</keyword>
<feature type="transmembrane region" description="Helical" evidence="1">
    <location>
        <begin position="121"/>
        <end position="142"/>
    </location>
</feature>
<evidence type="ECO:0000313" key="3">
    <source>
        <dbReference type="Proteomes" id="UP000593846"/>
    </source>
</evidence>
<keyword evidence="1" id="KW-0812">Transmembrane</keyword>
<name>A0A7U3NME4_9CYAN</name>
<dbReference type="Proteomes" id="UP000593846">
    <property type="component" value="Chromosome"/>
</dbReference>
<dbReference type="EMBL" id="CP063311">
    <property type="protein sequence ID" value="QOV21578.1"/>
    <property type="molecule type" value="Genomic_DNA"/>
</dbReference>
<evidence type="ECO:0000256" key="1">
    <source>
        <dbReference type="SAM" id="Phobius"/>
    </source>
</evidence>
<feature type="transmembrane region" description="Helical" evidence="1">
    <location>
        <begin position="309"/>
        <end position="327"/>
    </location>
</feature>
<keyword evidence="1" id="KW-0472">Membrane</keyword>
<sequence length="333" mass="38797">MSMINVSQDNTKRLQVSLSGLLREVLIVIIAFTYAYILMSLPLFEFKDRQNFLVYAQSSEIILERNQARGILPLIFNEPIWLLINIWLRNILEPENVMKTIIFMGSFLSSYSFIKLSNSKIRNIILMVILLLLPVILKNYITHLRQGLGIGLFMLGMLFSDWRRIALVGVTPFIHSSFFFVIFLTQIDRTISWFTTFKTKIRIAIVFTIGIILSLNLGRISAFLGDRRADQYDFTTADVSGLGWLFWFIVLIVMVSAGKRYLKQYSISAYCITFYLATYPFVEVTARIFESSILIVILDLLNLKGWRKYTFLFIIFVYGLLLWYRRLQSPQPF</sequence>
<reference evidence="3" key="1">
    <citation type="submission" date="2020-10" db="EMBL/GenBank/DDBJ databases">
        <title>Genome-based taxonomic classification of the species Anabaenopsis elenkinii.</title>
        <authorList>
            <person name="Delbaje E."/>
            <person name="Andreote A.P.D."/>
            <person name="Pellegrinetti T.A."/>
            <person name="Cruz R.B."/>
            <person name="Branco L.H.Z."/>
            <person name="Fiore M.F."/>
        </authorList>
    </citation>
    <scope>NUCLEOTIDE SEQUENCE [LARGE SCALE GENOMIC DNA]</scope>
    <source>
        <strain evidence="3">CCIBt3563</strain>
    </source>
</reference>
<feature type="transmembrane region" description="Helical" evidence="1">
    <location>
        <begin position="162"/>
        <end position="184"/>
    </location>
</feature>
<feature type="transmembrane region" description="Helical" evidence="1">
    <location>
        <begin position="244"/>
        <end position="262"/>
    </location>
</feature>
<feature type="transmembrane region" description="Helical" evidence="1">
    <location>
        <begin position="97"/>
        <end position="114"/>
    </location>
</feature>
<keyword evidence="1" id="KW-1133">Transmembrane helix</keyword>
<feature type="transmembrane region" description="Helical" evidence="1">
    <location>
        <begin position="21"/>
        <end position="44"/>
    </location>
</feature>
<dbReference type="KEGG" id="aee:IM676_12585"/>